<evidence type="ECO:0000313" key="4">
    <source>
        <dbReference type="Proteomes" id="UP000013840"/>
    </source>
</evidence>
<keyword evidence="1" id="KW-0812">Transmembrane</keyword>
<protein>
    <recommendedName>
        <fullName evidence="2">Sensor histidine kinase NatK-like C-terminal domain-containing protein</fullName>
    </recommendedName>
</protein>
<keyword evidence="1" id="KW-1133">Transmembrane helix</keyword>
<accession>R3WJW8</accession>
<dbReference type="SUPFAM" id="SSF55874">
    <property type="entry name" value="ATPase domain of HSP90 chaperone/DNA topoisomerase II/histidine kinase"/>
    <property type="match status" value="1"/>
</dbReference>
<keyword evidence="4" id="KW-1185">Reference proteome</keyword>
<organism evidence="3 4">
    <name type="scientific">Enterococcus caccae ATCC BAA-1240</name>
    <dbReference type="NCBI Taxonomy" id="1158612"/>
    <lineage>
        <taxon>Bacteria</taxon>
        <taxon>Bacillati</taxon>
        <taxon>Bacillota</taxon>
        <taxon>Bacilli</taxon>
        <taxon>Lactobacillales</taxon>
        <taxon>Enterococcaceae</taxon>
        <taxon>Enterococcus</taxon>
    </lineage>
</organism>
<dbReference type="Gene3D" id="3.30.565.10">
    <property type="entry name" value="Histidine kinase-like ATPase, C-terminal domain"/>
    <property type="match status" value="1"/>
</dbReference>
<dbReference type="GO" id="GO:0042802">
    <property type="term" value="F:identical protein binding"/>
    <property type="evidence" value="ECO:0007669"/>
    <property type="project" value="TreeGrafter"/>
</dbReference>
<dbReference type="PANTHER" id="PTHR40448">
    <property type="entry name" value="TWO-COMPONENT SENSOR HISTIDINE KINASE"/>
    <property type="match status" value="1"/>
</dbReference>
<dbReference type="eggNOG" id="COG3290">
    <property type="taxonomic scope" value="Bacteria"/>
</dbReference>
<dbReference type="InterPro" id="IPR032834">
    <property type="entry name" value="NatK-like_C"/>
</dbReference>
<comment type="caution">
    <text evidence="3">The sequence shown here is derived from an EMBL/GenBank/DDBJ whole genome shotgun (WGS) entry which is preliminary data.</text>
</comment>
<dbReference type="STRING" id="317735.RU98_GL002725"/>
<dbReference type="InterPro" id="IPR036890">
    <property type="entry name" value="HATPase_C_sf"/>
</dbReference>
<dbReference type="AlphaFoldDB" id="R3WJW8"/>
<dbReference type="PANTHER" id="PTHR40448:SF1">
    <property type="entry name" value="TWO-COMPONENT SENSOR HISTIDINE KINASE"/>
    <property type="match status" value="1"/>
</dbReference>
<dbReference type="OrthoDB" id="9813149at2"/>
<feature type="transmembrane region" description="Helical" evidence="1">
    <location>
        <begin position="163"/>
        <end position="181"/>
    </location>
</feature>
<evidence type="ECO:0000259" key="2">
    <source>
        <dbReference type="Pfam" id="PF14501"/>
    </source>
</evidence>
<feature type="transmembrane region" description="Helical" evidence="1">
    <location>
        <begin position="12"/>
        <end position="29"/>
    </location>
</feature>
<feature type="transmembrane region" description="Helical" evidence="1">
    <location>
        <begin position="126"/>
        <end position="143"/>
    </location>
</feature>
<gene>
    <name evidence="3" type="ORF">UC7_00997</name>
</gene>
<keyword evidence="1" id="KW-0472">Membrane</keyword>
<dbReference type="Proteomes" id="UP000013840">
    <property type="component" value="Unassembled WGS sequence"/>
</dbReference>
<evidence type="ECO:0000256" key="1">
    <source>
        <dbReference type="SAM" id="Phobius"/>
    </source>
</evidence>
<feature type="transmembrane region" description="Helical" evidence="1">
    <location>
        <begin position="88"/>
        <end position="111"/>
    </location>
</feature>
<dbReference type="EMBL" id="AJAU01000011">
    <property type="protein sequence ID" value="EOL47747.1"/>
    <property type="molecule type" value="Genomic_DNA"/>
</dbReference>
<feature type="transmembrane region" description="Helical" evidence="1">
    <location>
        <begin position="49"/>
        <end position="76"/>
    </location>
</feature>
<dbReference type="RefSeq" id="WP_010771145.1">
    <property type="nucleotide sequence ID" value="NZ_KB946333.1"/>
</dbReference>
<name>R3WJW8_9ENTE</name>
<sequence>MIENIPGIPRMYTALSEWLACMIIIVPFFRGKWTLPKVLTLFGTLAVQIFFQLGAGMLPIIFWIPGMIINVLWMYVSLKYFTRQHFKTTIFLCCKAFILAEFSAAICWQLFYQFSMGREVEKDSSFPYMIGGLIILFFVFLIVERRMNQHEVPIKISNKETLMAILTALIIFILSNSGYWLSDTRVFFGNAVGIFSVRSFVNLSGICLLYLQETQRNEDYLKKELLSINNVFQTQYQQYIAYKENSDIVNRMCHDLKHQIDVIRAEDDPIRREHYLEEMEKEIIDFESPVETGHPVLDTILTRKNQYCLEHGIKLSCFVDGQLLSFMNVMDICSLFGNALDNAIESVQELPNKEQRLIHLRVDEKNGFVIIKLNNYSVNQIDIADGLPETTKRDKLRHGYGLKSISQTVAVYDGTMTISAKENWFILKILFPNKRIAF</sequence>
<reference evidence="3 4" key="1">
    <citation type="submission" date="2013-02" db="EMBL/GenBank/DDBJ databases">
        <title>The Genome Sequence of Enterococcus caccae BAA-1240.</title>
        <authorList>
            <consortium name="The Broad Institute Genome Sequencing Platform"/>
            <consortium name="The Broad Institute Genome Sequencing Center for Infectious Disease"/>
            <person name="Earl A.M."/>
            <person name="Gilmore M.S."/>
            <person name="Lebreton F."/>
            <person name="Walker B."/>
            <person name="Young S.K."/>
            <person name="Zeng Q."/>
            <person name="Gargeya S."/>
            <person name="Fitzgerald M."/>
            <person name="Haas B."/>
            <person name="Abouelleil A."/>
            <person name="Alvarado L."/>
            <person name="Arachchi H.M."/>
            <person name="Berlin A.M."/>
            <person name="Chapman S.B."/>
            <person name="Dewar J."/>
            <person name="Goldberg J."/>
            <person name="Griggs A."/>
            <person name="Gujja S."/>
            <person name="Hansen M."/>
            <person name="Howarth C."/>
            <person name="Imamovic A."/>
            <person name="Larimer J."/>
            <person name="McCowan C."/>
            <person name="Murphy C."/>
            <person name="Neiman D."/>
            <person name="Pearson M."/>
            <person name="Priest M."/>
            <person name="Roberts A."/>
            <person name="Saif S."/>
            <person name="Shea T."/>
            <person name="Sisk P."/>
            <person name="Sykes S."/>
            <person name="Wortman J."/>
            <person name="Nusbaum C."/>
            <person name="Birren B."/>
        </authorList>
    </citation>
    <scope>NUCLEOTIDE SEQUENCE [LARGE SCALE GENOMIC DNA]</scope>
    <source>
        <strain evidence="3 4">ATCC BAA-1240</strain>
    </source>
</reference>
<evidence type="ECO:0000313" key="3">
    <source>
        <dbReference type="EMBL" id="EOL47747.1"/>
    </source>
</evidence>
<proteinExistence type="predicted"/>
<dbReference type="PATRIC" id="fig|1158612.3.peg.982"/>
<dbReference type="CDD" id="cd16935">
    <property type="entry name" value="HATPase_AgrC-ComD-like"/>
    <property type="match status" value="1"/>
</dbReference>
<feature type="domain" description="Sensor histidine kinase NatK-like C-terminal" evidence="2">
    <location>
        <begin position="327"/>
        <end position="432"/>
    </location>
</feature>
<dbReference type="Pfam" id="PF14501">
    <property type="entry name" value="HATPase_c_5"/>
    <property type="match status" value="1"/>
</dbReference>